<sequence length="71" mass="7116">MTTLRRPPSHDVDAPQTPTRSGFGGGGGIGLVGVERVEGVGRRRERAGPLASGGRRPGSVASGGEGMGVSF</sequence>
<keyword evidence="3" id="KW-1185">Reference proteome</keyword>
<feature type="compositionally biased region" description="Gly residues" evidence="1">
    <location>
        <begin position="22"/>
        <end position="31"/>
    </location>
</feature>
<accession>A0AA88D9U6</accession>
<organism evidence="2 3">
    <name type="scientific">Ficus carica</name>
    <name type="common">Common fig</name>
    <dbReference type="NCBI Taxonomy" id="3494"/>
    <lineage>
        <taxon>Eukaryota</taxon>
        <taxon>Viridiplantae</taxon>
        <taxon>Streptophyta</taxon>
        <taxon>Embryophyta</taxon>
        <taxon>Tracheophyta</taxon>
        <taxon>Spermatophyta</taxon>
        <taxon>Magnoliopsida</taxon>
        <taxon>eudicotyledons</taxon>
        <taxon>Gunneridae</taxon>
        <taxon>Pentapetalae</taxon>
        <taxon>rosids</taxon>
        <taxon>fabids</taxon>
        <taxon>Rosales</taxon>
        <taxon>Moraceae</taxon>
        <taxon>Ficeae</taxon>
        <taxon>Ficus</taxon>
    </lineage>
</organism>
<name>A0AA88D9U6_FICCA</name>
<evidence type="ECO:0000313" key="2">
    <source>
        <dbReference type="EMBL" id="GMN47202.1"/>
    </source>
</evidence>
<evidence type="ECO:0000256" key="1">
    <source>
        <dbReference type="SAM" id="MobiDB-lite"/>
    </source>
</evidence>
<feature type="compositionally biased region" description="Gly residues" evidence="1">
    <location>
        <begin position="61"/>
        <end position="71"/>
    </location>
</feature>
<gene>
    <name evidence="2" type="ORF">TIFTF001_016382</name>
</gene>
<dbReference type="EMBL" id="BTGU01000025">
    <property type="protein sequence ID" value="GMN47202.1"/>
    <property type="molecule type" value="Genomic_DNA"/>
</dbReference>
<feature type="region of interest" description="Disordered" evidence="1">
    <location>
        <begin position="1"/>
        <end position="71"/>
    </location>
</feature>
<proteinExistence type="predicted"/>
<comment type="caution">
    <text evidence="2">The sequence shown here is derived from an EMBL/GenBank/DDBJ whole genome shotgun (WGS) entry which is preliminary data.</text>
</comment>
<reference evidence="2" key="1">
    <citation type="submission" date="2023-07" db="EMBL/GenBank/DDBJ databases">
        <title>draft genome sequence of fig (Ficus carica).</title>
        <authorList>
            <person name="Takahashi T."/>
            <person name="Nishimura K."/>
        </authorList>
    </citation>
    <scope>NUCLEOTIDE SEQUENCE</scope>
</reference>
<dbReference type="AlphaFoldDB" id="A0AA88D9U6"/>
<protein>
    <submittedName>
        <fullName evidence="2">Uncharacterized protein</fullName>
    </submittedName>
</protein>
<dbReference type="Proteomes" id="UP001187192">
    <property type="component" value="Unassembled WGS sequence"/>
</dbReference>
<evidence type="ECO:0000313" key="3">
    <source>
        <dbReference type="Proteomes" id="UP001187192"/>
    </source>
</evidence>